<name>A0A447TK28_CHRVL</name>
<dbReference type="EMBL" id="LR134182">
    <property type="protein sequence ID" value="VEB45212.1"/>
    <property type="molecule type" value="Genomic_DNA"/>
</dbReference>
<dbReference type="InterPro" id="IPR015424">
    <property type="entry name" value="PyrdxlP-dep_Trfase"/>
</dbReference>
<accession>A0A447TK28</accession>
<organism evidence="2 3">
    <name type="scientific">Chromobacterium violaceum</name>
    <dbReference type="NCBI Taxonomy" id="536"/>
    <lineage>
        <taxon>Bacteria</taxon>
        <taxon>Pseudomonadati</taxon>
        <taxon>Pseudomonadota</taxon>
        <taxon>Betaproteobacteria</taxon>
        <taxon>Neisseriales</taxon>
        <taxon>Chromobacteriaceae</taxon>
        <taxon>Chromobacterium</taxon>
    </lineage>
</organism>
<gene>
    <name evidence="2" type="primary">puuE_3</name>
    <name evidence="2" type="ORF">NCTC9695_05717</name>
</gene>
<dbReference type="GO" id="GO:0034386">
    <property type="term" value="F:4-aminobutyrate:2-oxoglutarate transaminase activity"/>
    <property type="evidence" value="ECO:0007669"/>
    <property type="project" value="UniProtKB-EC"/>
</dbReference>
<evidence type="ECO:0000313" key="3">
    <source>
        <dbReference type="Proteomes" id="UP000275777"/>
    </source>
</evidence>
<dbReference type="EC" id="2.6.1.19" evidence="2"/>
<evidence type="ECO:0000313" key="2">
    <source>
        <dbReference type="EMBL" id="VEB45212.1"/>
    </source>
</evidence>
<dbReference type="AlphaFoldDB" id="A0A447TK28"/>
<keyword evidence="2" id="KW-0808">Transferase</keyword>
<proteinExistence type="predicted"/>
<keyword evidence="2" id="KW-0032">Aminotransferase</keyword>
<feature type="transmembrane region" description="Helical" evidence="1">
    <location>
        <begin position="6"/>
        <end position="26"/>
    </location>
</feature>
<keyword evidence="1" id="KW-0472">Membrane</keyword>
<dbReference type="InterPro" id="IPR015422">
    <property type="entry name" value="PyrdxlP-dep_Trfase_small"/>
</dbReference>
<dbReference type="SUPFAM" id="SSF53383">
    <property type="entry name" value="PLP-dependent transferases"/>
    <property type="match status" value="1"/>
</dbReference>
<sequence length="48" mass="5231">MQQHALANGLILLTCGIYANVVRFLFPLTIEDEIFAEALGKLEAALKA</sequence>
<keyword evidence="1" id="KW-1133">Transmembrane helix</keyword>
<dbReference type="Proteomes" id="UP000275777">
    <property type="component" value="Chromosome"/>
</dbReference>
<reference evidence="2 3" key="1">
    <citation type="submission" date="2018-12" db="EMBL/GenBank/DDBJ databases">
        <authorList>
            <consortium name="Pathogen Informatics"/>
        </authorList>
    </citation>
    <scope>NUCLEOTIDE SEQUENCE [LARGE SCALE GENOMIC DNA]</scope>
    <source>
        <strain evidence="2 3">NCTC9695</strain>
    </source>
</reference>
<keyword evidence="1" id="KW-0812">Transmembrane</keyword>
<evidence type="ECO:0000256" key="1">
    <source>
        <dbReference type="SAM" id="Phobius"/>
    </source>
</evidence>
<dbReference type="Gene3D" id="3.90.1150.10">
    <property type="entry name" value="Aspartate Aminotransferase, domain 1"/>
    <property type="match status" value="1"/>
</dbReference>
<protein>
    <submittedName>
        <fullName evidence="2">4-aminobutyrate aminotransferase PuuE</fullName>
        <ecNumber evidence="2">2.6.1.19</ecNumber>
    </submittedName>
</protein>